<dbReference type="GO" id="GO:0008408">
    <property type="term" value="F:3'-5' exonuclease activity"/>
    <property type="evidence" value="ECO:0007669"/>
    <property type="project" value="TreeGrafter"/>
</dbReference>
<dbReference type="AlphaFoldDB" id="A0A6J5ZL13"/>
<dbReference type="PANTHER" id="PTHR30231">
    <property type="entry name" value="DNA POLYMERASE III SUBUNIT EPSILON"/>
    <property type="match status" value="1"/>
</dbReference>
<evidence type="ECO:0000313" key="5">
    <source>
        <dbReference type="EMBL" id="CAB4343301.1"/>
    </source>
</evidence>
<dbReference type="SMART" id="SM00479">
    <property type="entry name" value="EXOIII"/>
    <property type="match status" value="1"/>
</dbReference>
<organism evidence="5">
    <name type="scientific">freshwater metagenome</name>
    <dbReference type="NCBI Taxonomy" id="449393"/>
    <lineage>
        <taxon>unclassified sequences</taxon>
        <taxon>metagenomes</taxon>
        <taxon>ecological metagenomes</taxon>
    </lineage>
</organism>
<dbReference type="Pfam" id="PF00929">
    <property type="entry name" value="RNase_T"/>
    <property type="match status" value="1"/>
</dbReference>
<evidence type="ECO:0000256" key="1">
    <source>
        <dbReference type="ARBA" id="ARBA00022722"/>
    </source>
</evidence>
<dbReference type="SUPFAM" id="SSF53098">
    <property type="entry name" value="Ribonuclease H-like"/>
    <property type="match status" value="1"/>
</dbReference>
<dbReference type="CDD" id="cd06127">
    <property type="entry name" value="DEDDh"/>
    <property type="match status" value="1"/>
</dbReference>
<dbReference type="PANTHER" id="PTHR30231:SF4">
    <property type="entry name" value="PROTEIN NEN2"/>
    <property type="match status" value="1"/>
</dbReference>
<feature type="domain" description="Exonuclease" evidence="4">
    <location>
        <begin position="46"/>
        <end position="212"/>
    </location>
</feature>
<protein>
    <submittedName>
        <fullName evidence="5">Unannotated protein</fullName>
    </submittedName>
</protein>
<keyword evidence="2" id="KW-0378">Hydrolase</keyword>
<reference evidence="5" key="1">
    <citation type="submission" date="2020-05" db="EMBL/GenBank/DDBJ databases">
        <authorList>
            <person name="Chiriac C."/>
            <person name="Salcher M."/>
            <person name="Ghai R."/>
            <person name="Kavagutti S V."/>
        </authorList>
    </citation>
    <scope>NUCLEOTIDE SEQUENCE</scope>
</reference>
<dbReference type="GO" id="GO:0006260">
    <property type="term" value="P:DNA replication"/>
    <property type="evidence" value="ECO:0007669"/>
    <property type="project" value="InterPro"/>
</dbReference>
<keyword evidence="1" id="KW-0540">Nuclease</keyword>
<dbReference type="InterPro" id="IPR006054">
    <property type="entry name" value="DnaQ"/>
</dbReference>
<dbReference type="GO" id="GO:0003677">
    <property type="term" value="F:DNA binding"/>
    <property type="evidence" value="ECO:0007669"/>
    <property type="project" value="InterPro"/>
</dbReference>
<name>A0A6J5ZL13_9ZZZZ</name>
<dbReference type="InterPro" id="IPR036397">
    <property type="entry name" value="RNaseH_sf"/>
</dbReference>
<dbReference type="InterPro" id="IPR013520">
    <property type="entry name" value="Ribonucl_H"/>
</dbReference>
<proteinExistence type="predicted"/>
<keyword evidence="3" id="KW-0269">Exonuclease</keyword>
<evidence type="ECO:0000256" key="3">
    <source>
        <dbReference type="ARBA" id="ARBA00022839"/>
    </source>
</evidence>
<dbReference type="FunFam" id="3.30.420.10:FF:000045">
    <property type="entry name" value="3'-5' exonuclease DinG"/>
    <property type="match status" value="1"/>
</dbReference>
<accession>A0A6J5ZL13</accession>
<dbReference type="Gene3D" id="3.30.420.10">
    <property type="entry name" value="Ribonuclease H-like superfamily/Ribonuclease H"/>
    <property type="match status" value="1"/>
</dbReference>
<dbReference type="InterPro" id="IPR012337">
    <property type="entry name" value="RNaseH-like_sf"/>
</dbReference>
<sequence>MGTRLVAGIGYGSRVINPSARFAIPNLETGLVHFGGFDAPYELAADFVVVDVETTSFNAQTGRIIEFAAHRTSGDGAIIASYSTLVNPGSIDTGAVHVHGITAEMLTDAPTWSQILPSVMEFMSGGIFVAHHALFDAAFVYHESVRSGVNPQLMPGVCTVWLAKQAFPELDRHNLDAVSARLGLANAHAHAATSDAQVVVEALPAMLAAVNEIKHYVLPHDVATHNEQLAFDVIPVKNR</sequence>
<evidence type="ECO:0000259" key="4">
    <source>
        <dbReference type="SMART" id="SM00479"/>
    </source>
</evidence>
<gene>
    <name evidence="5" type="ORF">UFOPK3770_01164</name>
</gene>
<evidence type="ECO:0000256" key="2">
    <source>
        <dbReference type="ARBA" id="ARBA00022801"/>
    </source>
</evidence>
<dbReference type="NCBIfam" id="TIGR00573">
    <property type="entry name" value="dnaq"/>
    <property type="match status" value="1"/>
</dbReference>
<dbReference type="EMBL" id="CAESAJ010000161">
    <property type="protein sequence ID" value="CAB4343301.1"/>
    <property type="molecule type" value="Genomic_DNA"/>
</dbReference>
<dbReference type="GO" id="GO:0003887">
    <property type="term" value="F:DNA-directed DNA polymerase activity"/>
    <property type="evidence" value="ECO:0007669"/>
    <property type="project" value="InterPro"/>
</dbReference>